<feature type="compositionally biased region" description="Basic and acidic residues" evidence="1">
    <location>
        <begin position="359"/>
        <end position="375"/>
    </location>
</feature>
<organism evidence="2 3">
    <name type="scientific">Dipteronia sinensis</name>
    <dbReference type="NCBI Taxonomy" id="43782"/>
    <lineage>
        <taxon>Eukaryota</taxon>
        <taxon>Viridiplantae</taxon>
        <taxon>Streptophyta</taxon>
        <taxon>Embryophyta</taxon>
        <taxon>Tracheophyta</taxon>
        <taxon>Spermatophyta</taxon>
        <taxon>Magnoliopsida</taxon>
        <taxon>eudicotyledons</taxon>
        <taxon>Gunneridae</taxon>
        <taxon>Pentapetalae</taxon>
        <taxon>rosids</taxon>
        <taxon>malvids</taxon>
        <taxon>Sapindales</taxon>
        <taxon>Sapindaceae</taxon>
        <taxon>Hippocastanoideae</taxon>
        <taxon>Acereae</taxon>
        <taxon>Dipteronia</taxon>
    </lineage>
</organism>
<protein>
    <recommendedName>
        <fullName evidence="4">Inactive rhomboid protein</fullName>
    </recommendedName>
</protein>
<dbReference type="PANTHER" id="PTHR35507:SF1">
    <property type="entry name" value="TMF_TATA_BD DOMAIN-CONTAINING PROTEIN"/>
    <property type="match status" value="1"/>
</dbReference>
<evidence type="ECO:0000313" key="3">
    <source>
        <dbReference type="Proteomes" id="UP001281410"/>
    </source>
</evidence>
<sequence length="463" mass="51745">MDEDDQDLGFCSSHPPFMVSLAPFSLSTPSSSKRRLSSHFSPPTHPVSSSARRLAWVSLQGRLVNAEDASAARAIKGGLRREEAAAWELFTPIQRFLIVAVIGVAVAESKKNRVISQLKKSVEFRDQVLLSMQQKLDNLCDQLYFVKDQPGIKAKVSSNGKAESLIDESFGQDKINFVDCGCWLCDQHHDLNELVGHSVMKTSGGDEMLQYKMNHAIETEQEERRMSDLSDWTSSVTSTAEIQSFAIEQDFFNLRKECEEKDATIKELTTFIQSSNVTGSKRVSELEEIIRRKNMIITRLKKDMVVLEQKVVQLTRLQRPSSASASASASKCWQLPVMADNLLYNMDSTTSPSSSDSDSPPKNRPEAPDAKHRDSLLQNGDFASTNNQKSAPPKVSSSFVKPTDRHTKSRSVSPLKERSTNQNSGTLSSLRQKQLSVRGDLKKSRRRTQSTTSKDAAQQKRWL</sequence>
<dbReference type="AlphaFoldDB" id="A0AAE0E3T7"/>
<proteinExistence type="predicted"/>
<dbReference type="EMBL" id="JANJYJ010000006">
    <property type="protein sequence ID" value="KAK3205139.1"/>
    <property type="molecule type" value="Genomic_DNA"/>
</dbReference>
<evidence type="ECO:0000313" key="2">
    <source>
        <dbReference type="EMBL" id="KAK3205139.1"/>
    </source>
</evidence>
<gene>
    <name evidence="2" type="ORF">Dsin_019185</name>
</gene>
<feature type="region of interest" description="Disordered" evidence="1">
    <location>
        <begin position="345"/>
        <end position="463"/>
    </location>
</feature>
<feature type="compositionally biased region" description="Polar residues" evidence="1">
    <location>
        <begin position="376"/>
        <end position="400"/>
    </location>
</feature>
<evidence type="ECO:0008006" key="4">
    <source>
        <dbReference type="Google" id="ProtNLM"/>
    </source>
</evidence>
<dbReference type="PANTHER" id="PTHR35507">
    <property type="entry name" value="OS09G0488600 PROTEIN"/>
    <property type="match status" value="1"/>
</dbReference>
<reference evidence="2" key="1">
    <citation type="journal article" date="2023" name="Plant J.">
        <title>Genome sequences and population genomics provide insights into the demographic history, inbreeding, and mutation load of two 'living fossil' tree species of Dipteronia.</title>
        <authorList>
            <person name="Feng Y."/>
            <person name="Comes H.P."/>
            <person name="Chen J."/>
            <person name="Zhu S."/>
            <person name="Lu R."/>
            <person name="Zhang X."/>
            <person name="Li P."/>
            <person name="Qiu J."/>
            <person name="Olsen K.M."/>
            <person name="Qiu Y."/>
        </authorList>
    </citation>
    <scope>NUCLEOTIDE SEQUENCE</scope>
    <source>
        <strain evidence="2">NBL</strain>
    </source>
</reference>
<name>A0AAE0E3T7_9ROSI</name>
<keyword evidence="3" id="KW-1185">Reference proteome</keyword>
<comment type="caution">
    <text evidence="2">The sequence shown here is derived from an EMBL/GenBank/DDBJ whole genome shotgun (WGS) entry which is preliminary data.</text>
</comment>
<dbReference type="Proteomes" id="UP001281410">
    <property type="component" value="Unassembled WGS sequence"/>
</dbReference>
<evidence type="ECO:0000256" key="1">
    <source>
        <dbReference type="SAM" id="MobiDB-lite"/>
    </source>
</evidence>
<feature type="compositionally biased region" description="Polar residues" evidence="1">
    <location>
        <begin position="420"/>
        <end position="435"/>
    </location>
</feature>
<feature type="compositionally biased region" description="Low complexity" evidence="1">
    <location>
        <begin position="347"/>
        <end position="358"/>
    </location>
</feature>
<accession>A0AAE0E3T7</accession>